<comment type="similarity">
    <text evidence="2">Belongs to the metaxin family.</text>
</comment>
<organism evidence="12 13">
    <name type="scientific">Cylindrotheca closterium</name>
    <dbReference type="NCBI Taxonomy" id="2856"/>
    <lineage>
        <taxon>Eukaryota</taxon>
        <taxon>Sar</taxon>
        <taxon>Stramenopiles</taxon>
        <taxon>Ochrophyta</taxon>
        <taxon>Bacillariophyta</taxon>
        <taxon>Bacillariophyceae</taxon>
        <taxon>Bacillariophycidae</taxon>
        <taxon>Bacillariales</taxon>
        <taxon>Bacillariaceae</taxon>
        <taxon>Cylindrotheca</taxon>
    </lineage>
</organism>
<dbReference type="InterPro" id="IPR033468">
    <property type="entry name" value="Metaxin_GST"/>
</dbReference>
<keyword evidence="6" id="KW-0496">Mitochondrion</keyword>
<name>A0AAD2G329_9STRA</name>
<dbReference type="EMBL" id="CAKOGP040002080">
    <property type="protein sequence ID" value="CAJ1960935.1"/>
    <property type="molecule type" value="Genomic_DNA"/>
</dbReference>
<keyword evidence="5" id="KW-0653">Protein transport</keyword>
<dbReference type="PANTHER" id="PTHR12289">
    <property type="entry name" value="METAXIN RELATED"/>
    <property type="match status" value="1"/>
</dbReference>
<dbReference type="InterPro" id="IPR036282">
    <property type="entry name" value="Glutathione-S-Trfase_C_sf"/>
</dbReference>
<evidence type="ECO:0000259" key="11">
    <source>
        <dbReference type="Pfam" id="PF17171"/>
    </source>
</evidence>
<evidence type="ECO:0000256" key="8">
    <source>
        <dbReference type="SAM" id="Coils"/>
    </source>
</evidence>
<dbReference type="GO" id="GO:0001401">
    <property type="term" value="C:SAM complex"/>
    <property type="evidence" value="ECO:0007669"/>
    <property type="project" value="InterPro"/>
</dbReference>
<comment type="caution">
    <text evidence="12">The sequence shown here is derived from an EMBL/GenBank/DDBJ whole genome shotgun (WGS) entry which is preliminary data.</text>
</comment>
<keyword evidence="3" id="KW-0813">Transport</keyword>
<comment type="subcellular location">
    <subcellularLocation>
        <location evidence="1">Mitochondrion outer membrane</location>
    </subcellularLocation>
</comment>
<evidence type="ECO:0000256" key="4">
    <source>
        <dbReference type="ARBA" id="ARBA00022787"/>
    </source>
</evidence>
<dbReference type="PANTHER" id="PTHR12289:SF41">
    <property type="entry name" value="FAILED AXON CONNECTIONS-RELATED"/>
    <property type="match status" value="1"/>
</dbReference>
<evidence type="ECO:0008006" key="14">
    <source>
        <dbReference type="Google" id="ProtNLM"/>
    </source>
</evidence>
<feature type="domain" description="Mitochondrial outer membrane transport complex Sam37/metaxin N-terminal" evidence="10">
    <location>
        <begin position="108"/>
        <end position="207"/>
    </location>
</feature>
<dbReference type="GO" id="GO:0007005">
    <property type="term" value="P:mitochondrion organization"/>
    <property type="evidence" value="ECO:0007669"/>
    <property type="project" value="TreeGrafter"/>
</dbReference>
<accession>A0AAD2G329</accession>
<evidence type="ECO:0000256" key="3">
    <source>
        <dbReference type="ARBA" id="ARBA00022448"/>
    </source>
</evidence>
<keyword evidence="4" id="KW-1000">Mitochondrion outer membrane</keyword>
<evidence type="ECO:0000256" key="5">
    <source>
        <dbReference type="ARBA" id="ARBA00022927"/>
    </source>
</evidence>
<dbReference type="Pfam" id="PF10568">
    <property type="entry name" value="Tom37"/>
    <property type="match status" value="1"/>
</dbReference>
<feature type="coiled-coil region" evidence="8">
    <location>
        <begin position="360"/>
        <end position="387"/>
    </location>
</feature>
<reference evidence="12" key="1">
    <citation type="submission" date="2023-08" db="EMBL/GenBank/DDBJ databases">
        <authorList>
            <person name="Audoor S."/>
            <person name="Bilcke G."/>
        </authorList>
    </citation>
    <scope>NUCLEOTIDE SEQUENCE</scope>
</reference>
<protein>
    <recommendedName>
        <fullName evidence="14">GST C-terminal domain-containing protein</fullName>
    </recommendedName>
</protein>
<evidence type="ECO:0000256" key="2">
    <source>
        <dbReference type="ARBA" id="ARBA00009170"/>
    </source>
</evidence>
<evidence type="ECO:0000256" key="1">
    <source>
        <dbReference type="ARBA" id="ARBA00004294"/>
    </source>
</evidence>
<dbReference type="InterPro" id="IPR050931">
    <property type="entry name" value="Mito_Protein_Transport_Metaxin"/>
</dbReference>
<keyword evidence="7" id="KW-0472">Membrane</keyword>
<keyword evidence="13" id="KW-1185">Reference proteome</keyword>
<keyword evidence="8" id="KW-0175">Coiled coil</keyword>
<proteinExistence type="inferred from homology"/>
<evidence type="ECO:0000256" key="6">
    <source>
        <dbReference type="ARBA" id="ARBA00023128"/>
    </source>
</evidence>
<evidence type="ECO:0000256" key="7">
    <source>
        <dbReference type="ARBA" id="ARBA00023136"/>
    </source>
</evidence>
<evidence type="ECO:0000313" key="13">
    <source>
        <dbReference type="Proteomes" id="UP001295423"/>
    </source>
</evidence>
<feature type="domain" description="Metaxin glutathione S-transferase" evidence="11">
    <location>
        <begin position="251"/>
        <end position="313"/>
    </location>
</feature>
<evidence type="ECO:0000256" key="9">
    <source>
        <dbReference type="SAM" id="MobiDB-lite"/>
    </source>
</evidence>
<feature type="region of interest" description="Disordered" evidence="9">
    <location>
        <begin position="413"/>
        <end position="435"/>
    </location>
</feature>
<gene>
    <name evidence="12" type="ORF">CYCCA115_LOCUS18957</name>
</gene>
<dbReference type="GO" id="GO:0015031">
    <property type="term" value="P:protein transport"/>
    <property type="evidence" value="ECO:0007669"/>
    <property type="project" value="UniProtKB-KW"/>
</dbReference>
<evidence type="ECO:0000259" key="10">
    <source>
        <dbReference type="Pfam" id="PF10568"/>
    </source>
</evidence>
<dbReference type="Proteomes" id="UP001295423">
    <property type="component" value="Unassembled WGS sequence"/>
</dbReference>
<dbReference type="Pfam" id="PF17171">
    <property type="entry name" value="GST_C_6"/>
    <property type="match status" value="1"/>
</dbReference>
<dbReference type="SUPFAM" id="SSF47616">
    <property type="entry name" value="GST C-terminal domain-like"/>
    <property type="match status" value="1"/>
</dbReference>
<dbReference type="AlphaFoldDB" id="A0AAD2G329"/>
<dbReference type="InterPro" id="IPR019564">
    <property type="entry name" value="Sam37/metaxin_N"/>
</dbReference>
<evidence type="ECO:0000313" key="12">
    <source>
        <dbReference type="EMBL" id="CAJ1960935.1"/>
    </source>
</evidence>
<dbReference type="Gene3D" id="1.20.1050.10">
    <property type="match status" value="1"/>
</dbReference>
<sequence length="468" mass="53139">MTFGSIQIPAFLAKNVYNLYSDRFCAAPLDTREEGWTEAWGSKEVQDSSSSKHWQYDEKSIELMLATPYPQIPLVLTQFRPAFLEQLALRIAGIPHIVLNAPYISNEATGPLPYLRDLNADSPALVGRHHPSNIAPFKSKGYNSILDYLKSSKSLNLDSALQTDSQKVMSQCLLHLIDSELQQILLFLRYEDHDAWEQVYRGRYLQASRQRHSWISDLKGRFQAMLERAAARRKGLEFYQTLSVKRAIDIAKEAYGTLEKQLASHSKPYLLGTDKPCMVDIVLWAHLSEALCDIHLVVVLSSFPKLVEFFQRMYKTYFTGKLGAWDAWNVEQNLTNAFQQIPINGAATGNNKSIADMGAYKDAIELMQSLSMQKQDLQEVLDAVKAKRSEDVVPEPSAPTESMLYRWRMGEEPSKFAEEEKEEEPHPNRKTMIREQQRNDEIWMSGVAGVSILVVLALQSTSEVAKAK</sequence>